<feature type="binding site" evidence="17">
    <location>
        <begin position="88"/>
        <end position="89"/>
    </location>
    <ligand>
        <name>ATP</name>
        <dbReference type="ChEBI" id="CHEBI:30616"/>
    </ligand>
</feature>
<dbReference type="GO" id="GO:0016301">
    <property type="term" value="F:kinase activity"/>
    <property type="evidence" value="ECO:0007669"/>
    <property type="project" value="UniProtKB-KW"/>
</dbReference>
<keyword evidence="14" id="KW-1208">Phospholipid metabolism</keyword>
<dbReference type="GO" id="GO:0046872">
    <property type="term" value="F:metal ion binding"/>
    <property type="evidence" value="ECO:0007669"/>
    <property type="project" value="UniProtKB-KW"/>
</dbReference>
<keyword evidence="18" id="KW-0479">Metal-binding</keyword>
<comment type="cofactor">
    <cofactor evidence="18">
        <name>Mg(2+)</name>
        <dbReference type="ChEBI" id="CHEBI:18420"/>
    </cofactor>
    <text evidence="18">Mn(2+), Zn(2+), Cd(2+) and Co(2+) support activity to lesser extents.</text>
</comment>
<dbReference type="RefSeq" id="WP_116044988.1">
    <property type="nucleotide sequence ID" value="NZ_QUBQ01000001.1"/>
</dbReference>
<dbReference type="OrthoDB" id="9789934at2"/>
<keyword evidence="11" id="KW-0443">Lipid metabolism</keyword>
<evidence type="ECO:0000256" key="4">
    <source>
        <dbReference type="ARBA" id="ARBA00022516"/>
    </source>
</evidence>
<dbReference type="Proteomes" id="UP000261905">
    <property type="component" value="Unassembled WGS sequence"/>
</dbReference>
<gene>
    <name evidence="20" type="ORF">DX130_10505</name>
</gene>
<dbReference type="AlphaFoldDB" id="A0A371PMN5"/>
<dbReference type="InterPro" id="IPR033717">
    <property type="entry name" value="UDPK"/>
</dbReference>
<keyword evidence="5" id="KW-0808">Transferase</keyword>
<dbReference type="PANTHER" id="PTHR34299">
    <property type="entry name" value="DIACYLGLYCEROL KINASE"/>
    <property type="match status" value="1"/>
</dbReference>
<evidence type="ECO:0000256" key="19">
    <source>
        <dbReference type="SAM" id="Phobius"/>
    </source>
</evidence>
<feature type="transmembrane region" description="Helical" evidence="19">
    <location>
        <begin position="90"/>
        <end position="115"/>
    </location>
</feature>
<evidence type="ECO:0000256" key="2">
    <source>
        <dbReference type="ARBA" id="ARBA00005967"/>
    </source>
</evidence>
<dbReference type="Gene3D" id="1.10.287.3610">
    <property type="match status" value="1"/>
</dbReference>
<feature type="active site" description="Proton acceptor" evidence="15">
    <location>
        <position position="63"/>
    </location>
</feature>
<evidence type="ECO:0000256" key="9">
    <source>
        <dbReference type="ARBA" id="ARBA00022840"/>
    </source>
</evidence>
<evidence type="ECO:0000256" key="17">
    <source>
        <dbReference type="PIRSR" id="PIRSR600829-3"/>
    </source>
</evidence>
<dbReference type="InterPro" id="IPR036945">
    <property type="entry name" value="DAGK_sf"/>
</dbReference>
<evidence type="ECO:0000313" key="20">
    <source>
        <dbReference type="EMBL" id="REK77403.1"/>
    </source>
</evidence>
<dbReference type="Pfam" id="PF01219">
    <property type="entry name" value="DAGK_prokar"/>
    <property type="match status" value="1"/>
</dbReference>
<evidence type="ECO:0000256" key="5">
    <source>
        <dbReference type="ARBA" id="ARBA00022679"/>
    </source>
</evidence>
<dbReference type="EMBL" id="QUBQ01000001">
    <property type="protein sequence ID" value="REK77403.1"/>
    <property type="molecule type" value="Genomic_DNA"/>
</dbReference>
<keyword evidence="18" id="KW-0460">Magnesium</keyword>
<proteinExistence type="inferred from homology"/>
<comment type="caution">
    <text evidence="20">The sequence shown here is derived from an EMBL/GenBank/DDBJ whole genome shotgun (WGS) entry which is preliminary data.</text>
</comment>
<feature type="binding site" evidence="17">
    <location>
        <begin position="79"/>
        <end position="81"/>
    </location>
    <ligand>
        <name>ATP</name>
        <dbReference type="ChEBI" id="CHEBI:30616"/>
    </ligand>
</feature>
<evidence type="ECO:0000256" key="14">
    <source>
        <dbReference type="ARBA" id="ARBA00023264"/>
    </source>
</evidence>
<dbReference type="GO" id="GO:0005886">
    <property type="term" value="C:plasma membrane"/>
    <property type="evidence" value="ECO:0007669"/>
    <property type="project" value="UniProtKB-SubCell"/>
</dbReference>
<keyword evidence="4" id="KW-0444">Lipid biosynthesis</keyword>
<evidence type="ECO:0000256" key="16">
    <source>
        <dbReference type="PIRSR" id="PIRSR600829-2"/>
    </source>
</evidence>
<keyword evidence="8 20" id="KW-0418">Kinase</keyword>
<reference evidence="20 21" key="1">
    <citation type="submission" date="2018-08" db="EMBL/GenBank/DDBJ databases">
        <title>Paenibacillus sp. M4BSY-1, whole genome shotgun sequence.</title>
        <authorList>
            <person name="Tuo L."/>
        </authorList>
    </citation>
    <scope>NUCLEOTIDE SEQUENCE [LARGE SCALE GENOMIC DNA]</scope>
    <source>
        <strain evidence="20 21">M4BSY-1</strain>
    </source>
</reference>
<evidence type="ECO:0000256" key="7">
    <source>
        <dbReference type="ARBA" id="ARBA00022741"/>
    </source>
</evidence>
<dbReference type="CDD" id="cd14265">
    <property type="entry name" value="UDPK_IM_like"/>
    <property type="match status" value="1"/>
</dbReference>
<dbReference type="GO" id="GO:0008654">
    <property type="term" value="P:phospholipid biosynthetic process"/>
    <property type="evidence" value="ECO:0007669"/>
    <property type="project" value="UniProtKB-KW"/>
</dbReference>
<evidence type="ECO:0000256" key="12">
    <source>
        <dbReference type="ARBA" id="ARBA00023136"/>
    </source>
</evidence>
<comment type="subcellular location">
    <subcellularLocation>
        <location evidence="1">Cell membrane</location>
        <topology evidence="1">Multi-pass membrane protein</topology>
    </subcellularLocation>
</comment>
<comment type="similarity">
    <text evidence="2">Belongs to the bacterial diacylglycerol kinase family.</text>
</comment>
<dbReference type="PROSITE" id="PS01069">
    <property type="entry name" value="DAGK_PROKAR"/>
    <property type="match status" value="1"/>
</dbReference>
<keyword evidence="13" id="KW-0594">Phospholipid biosynthesis</keyword>
<sequence>MGKFLRSVAVALSGIRFAIRTQRHMQIHCVAAILVIGLGLMLSLSFVEWAILVFAVALVISLELVNTAIEQAVDLASPERHPIAKAAKDTAAGAVLAATFGAIAIGVIIIGPPLWRLLFAL</sequence>
<dbReference type="GO" id="GO:0005524">
    <property type="term" value="F:ATP binding"/>
    <property type="evidence" value="ECO:0007669"/>
    <property type="project" value="UniProtKB-KW"/>
</dbReference>
<keyword evidence="10 19" id="KW-1133">Transmembrane helix</keyword>
<feature type="transmembrane region" description="Helical" evidence="19">
    <location>
        <begin position="25"/>
        <end position="43"/>
    </location>
</feature>
<keyword evidence="7 17" id="KW-0547">Nucleotide-binding</keyword>
<keyword evidence="12 19" id="KW-0472">Membrane</keyword>
<evidence type="ECO:0000256" key="11">
    <source>
        <dbReference type="ARBA" id="ARBA00023098"/>
    </source>
</evidence>
<dbReference type="InterPro" id="IPR000829">
    <property type="entry name" value="DAGK"/>
</dbReference>
<evidence type="ECO:0000256" key="10">
    <source>
        <dbReference type="ARBA" id="ARBA00022989"/>
    </source>
</evidence>
<dbReference type="PANTHER" id="PTHR34299:SF1">
    <property type="entry name" value="DIACYLGLYCEROL KINASE"/>
    <property type="match status" value="1"/>
</dbReference>
<evidence type="ECO:0000256" key="3">
    <source>
        <dbReference type="ARBA" id="ARBA00022475"/>
    </source>
</evidence>
<evidence type="ECO:0000256" key="15">
    <source>
        <dbReference type="PIRSR" id="PIRSR600829-1"/>
    </source>
</evidence>
<evidence type="ECO:0000313" key="21">
    <source>
        <dbReference type="Proteomes" id="UP000261905"/>
    </source>
</evidence>
<evidence type="ECO:0000256" key="13">
    <source>
        <dbReference type="ARBA" id="ARBA00023209"/>
    </source>
</evidence>
<feature type="binding site" evidence="17">
    <location>
        <position position="70"/>
    </location>
    <ligand>
        <name>ATP</name>
        <dbReference type="ChEBI" id="CHEBI:30616"/>
    </ligand>
</feature>
<protein>
    <submittedName>
        <fullName evidence="20">Diacylglycerol kinase family protein</fullName>
    </submittedName>
</protein>
<organism evidence="20 21">
    <name type="scientific">Paenibacillus paeoniae</name>
    <dbReference type="NCBI Taxonomy" id="2292705"/>
    <lineage>
        <taxon>Bacteria</taxon>
        <taxon>Bacillati</taxon>
        <taxon>Bacillota</taxon>
        <taxon>Bacilli</taxon>
        <taxon>Bacillales</taxon>
        <taxon>Paenibacillaceae</taxon>
        <taxon>Paenibacillus</taxon>
    </lineage>
</organism>
<feature type="binding site" evidence="16">
    <location>
        <position position="63"/>
    </location>
    <ligand>
        <name>substrate</name>
    </ligand>
</feature>
<keyword evidence="6 19" id="KW-0812">Transmembrane</keyword>
<accession>A0A371PMN5</accession>
<name>A0A371PMN5_9BACL</name>
<keyword evidence="3" id="KW-1003">Cell membrane</keyword>
<keyword evidence="9 17" id="KW-0067">ATP-binding</keyword>
<evidence type="ECO:0000256" key="18">
    <source>
        <dbReference type="PIRSR" id="PIRSR600829-4"/>
    </source>
</evidence>
<keyword evidence="21" id="KW-1185">Reference proteome</keyword>
<evidence type="ECO:0000256" key="1">
    <source>
        <dbReference type="ARBA" id="ARBA00004651"/>
    </source>
</evidence>
<evidence type="ECO:0000256" key="8">
    <source>
        <dbReference type="ARBA" id="ARBA00022777"/>
    </source>
</evidence>
<feature type="binding site" evidence="18">
    <location>
        <position position="70"/>
    </location>
    <ligand>
        <name>a divalent metal cation</name>
        <dbReference type="ChEBI" id="CHEBI:60240"/>
    </ligand>
</feature>
<evidence type="ECO:0000256" key="6">
    <source>
        <dbReference type="ARBA" id="ARBA00022692"/>
    </source>
</evidence>